<protein>
    <recommendedName>
        <fullName evidence="4">DUF2157 domain-containing protein</fullName>
    </recommendedName>
</protein>
<evidence type="ECO:0000256" key="1">
    <source>
        <dbReference type="SAM" id="Phobius"/>
    </source>
</evidence>
<feature type="transmembrane region" description="Helical" evidence="1">
    <location>
        <begin position="272"/>
        <end position="289"/>
    </location>
</feature>
<feature type="transmembrane region" description="Helical" evidence="1">
    <location>
        <begin position="295"/>
        <end position="316"/>
    </location>
</feature>
<feature type="transmembrane region" description="Helical" evidence="1">
    <location>
        <begin position="44"/>
        <end position="65"/>
    </location>
</feature>
<feature type="transmembrane region" description="Helical" evidence="1">
    <location>
        <begin position="167"/>
        <end position="188"/>
    </location>
</feature>
<accession>A0ABN6S7L8</accession>
<evidence type="ECO:0000313" key="2">
    <source>
        <dbReference type="EMBL" id="BDQ38304.1"/>
    </source>
</evidence>
<reference evidence="2 3" key="1">
    <citation type="submission" date="2022-08" db="EMBL/GenBank/DDBJ databases">
        <title>Genome Sequence of the sulphate-reducing bacterium, Pseudodesulfovibrio sp. SYK.</title>
        <authorList>
            <person name="Kondo R."/>
            <person name="Kataoka T."/>
        </authorList>
    </citation>
    <scope>NUCLEOTIDE SEQUENCE [LARGE SCALE GENOMIC DNA]</scope>
    <source>
        <strain evidence="2 3">SYK</strain>
    </source>
</reference>
<keyword evidence="3" id="KW-1185">Reference proteome</keyword>
<feature type="transmembrane region" description="Helical" evidence="1">
    <location>
        <begin position="99"/>
        <end position="119"/>
    </location>
</feature>
<sequence>MKFSMKDLDWAADTQVIAPEVRDALVDAFQQKYADKPSLSFANVLYYLGGLIVIGSMTFYVTSAWEALGGGGHLAVALFYACMFLLVGRWLWKGKGQRIPGGILVTAAVCMTPMAVFGIQEMTGWWGWHEPGSYSDFYLWVKSGWFLMEVCTIVAGLVALRWCRFPFIMLPVAFSLWFMSMDLTAVLYGTDFSWEQRKLVSVWFGLVMLVGSFLVDRRTEQDFAFWGYLFGLLAFWGGLTSMDSDTELGKLVYCCINVILMGVSVLLQRRVFIVFGGIGVSIYLGHLAYDVFESELLFAFALSGVGLAVIALGLQYHRHKDTIERKMMEMLPEILKRTLPQFRV</sequence>
<name>A0ABN6S7L8_9BACT</name>
<dbReference type="RefSeq" id="WP_281760802.1">
    <property type="nucleotide sequence ID" value="NZ_AP026709.1"/>
</dbReference>
<keyword evidence="1" id="KW-0812">Transmembrane</keyword>
<keyword evidence="1" id="KW-0472">Membrane</keyword>
<proteinExistence type="predicted"/>
<feature type="transmembrane region" description="Helical" evidence="1">
    <location>
        <begin position="71"/>
        <end position="92"/>
    </location>
</feature>
<evidence type="ECO:0008006" key="4">
    <source>
        <dbReference type="Google" id="ProtNLM"/>
    </source>
</evidence>
<feature type="transmembrane region" description="Helical" evidence="1">
    <location>
        <begin position="200"/>
        <end position="216"/>
    </location>
</feature>
<dbReference type="Proteomes" id="UP001317742">
    <property type="component" value="Chromosome"/>
</dbReference>
<feature type="transmembrane region" description="Helical" evidence="1">
    <location>
        <begin position="248"/>
        <end position="267"/>
    </location>
</feature>
<feature type="transmembrane region" description="Helical" evidence="1">
    <location>
        <begin position="139"/>
        <end position="160"/>
    </location>
</feature>
<organism evidence="2 3">
    <name type="scientific">Pseudodesulfovibrio nedwellii</name>
    <dbReference type="NCBI Taxonomy" id="2973072"/>
    <lineage>
        <taxon>Bacteria</taxon>
        <taxon>Pseudomonadati</taxon>
        <taxon>Thermodesulfobacteriota</taxon>
        <taxon>Desulfovibrionia</taxon>
        <taxon>Desulfovibrionales</taxon>
        <taxon>Desulfovibrionaceae</taxon>
    </lineage>
</organism>
<evidence type="ECO:0000313" key="3">
    <source>
        <dbReference type="Proteomes" id="UP001317742"/>
    </source>
</evidence>
<dbReference type="EMBL" id="AP026709">
    <property type="protein sequence ID" value="BDQ38304.1"/>
    <property type="molecule type" value="Genomic_DNA"/>
</dbReference>
<feature type="transmembrane region" description="Helical" evidence="1">
    <location>
        <begin position="223"/>
        <end position="242"/>
    </location>
</feature>
<keyword evidence="1" id="KW-1133">Transmembrane helix</keyword>
<gene>
    <name evidence="2" type="ORF">SYK_26640</name>
</gene>